<reference evidence="1" key="1">
    <citation type="submission" date="2021-06" db="EMBL/GenBank/DDBJ databases">
        <title>Comparative genomics, transcriptomics and evolutionary studies reveal genomic signatures of adaptation to plant cell wall in hemibiotrophic fungi.</title>
        <authorList>
            <consortium name="DOE Joint Genome Institute"/>
            <person name="Baroncelli R."/>
            <person name="Diaz J.F."/>
            <person name="Benocci T."/>
            <person name="Peng M."/>
            <person name="Battaglia E."/>
            <person name="Haridas S."/>
            <person name="Andreopoulos W."/>
            <person name="Labutti K."/>
            <person name="Pangilinan J."/>
            <person name="Floch G.L."/>
            <person name="Makela M.R."/>
            <person name="Henrissat B."/>
            <person name="Grigoriev I.V."/>
            <person name="Crouch J.A."/>
            <person name="De Vries R.P."/>
            <person name="Sukno S.A."/>
            <person name="Thon M.R."/>
        </authorList>
    </citation>
    <scope>NUCLEOTIDE SEQUENCE</scope>
    <source>
        <strain evidence="1">CBS 193.32</strain>
    </source>
</reference>
<evidence type="ECO:0000313" key="2">
    <source>
        <dbReference type="Proteomes" id="UP001224890"/>
    </source>
</evidence>
<organism evidence="1 2">
    <name type="scientific">Colletotrichum godetiae</name>
    <dbReference type="NCBI Taxonomy" id="1209918"/>
    <lineage>
        <taxon>Eukaryota</taxon>
        <taxon>Fungi</taxon>
        <taxon>Dikarya</taxon>
        <taxon>Ascomycota</taxon>
        <taxon>Pezizomycotina</taxon>
        <taxon>Sordariomycetes</taxon>
        <taxon>Hypocreomycetidae</taxon>
        <taxon>Glomerellales</taxon>
        <taxon>Glomerellaceae</taxon>
        <taxon>Colletotrichum</taxon>
        <taxon>Colletotrichum acutatum species complex</taxon>
    </lineage>
</organism>
<dbReference type="EMBL" id="JAHMHR010000008">
    <property type="protein sequence ID" value="KAK1689632.1"/>
    <property type="molecule type" value="Genomic_DNA"/>
</dbReference>
<name>A0AAJ0ASM5_9PEZI</name>
<dbReference type="RefSeq" id="XP_060433327.1">
    <property type="nucleotide sequence ID" value="XM_060574208.1"/>
</dbReference>
<dbReference type="AlphaFoldDB" id="A0AAJ0ASM5"/>
<evidence type="ECO:0000313" key="1">
    <source>
        <dbReference type="EMBL" id="KAK1689632.1"/>
    </source>
</evidence>
<gene>
    <name evidence="1" type="ORF">BDP55DRAFT_653664</name>
</gene>
<dbReference type="Proteomes" id="UP001224890">
    <property type="component" value="Unassembled WGS sequence"/>
</dbReference>
<proteinExistence type="predicted"/>
<keyword evidence="2" id="KW-1185">Reference proteome</keyword>
<dbReference type="GeneID" id="85458734"/>
<sequence length="73" mass="7981">MLGPPATFRSCRCPKARARTPVIGTKPCPIPATDPEETVECRAIHRKGIAEFGNFSVIVRKTAAYERCYCSGP</sequence>
<protein>
    <submittedName>
        <fullName evidence="1">Uncharacterized protein</fullName>
    </submittedName>
</protein>
<accession>A0AAJ0ASM5</accession>
<comment type="caution">
    <text evidence="1">The sequence shown here is derived from an EMBL/GenBank/DDBJ whole genome shotgun (WGS) entry which is preliminary data.</text>
</comment>